<reference evidence="1 2" key="1">
    <citation type="submission" date="2017-04" db="EMBL/GenBank/DDBJ databases">
        <title>Complete genome sequence of the Campylobacter cuniculorum type strain LMG24588.</title>
        <authorList>
            <person name="Miller W.G."/>
            <person name="Yee E."/>
            <person name="Revez J."/>
            <person name="Bono J.L."/>
            <person name="Rossi M."/>
        </authorList>
    </citation>
    <scope>NUCLEOTIDE SEQUENCE [LARGE SCALE GENOMIC DNA]</scope>
    <source>
        <strain evidence="1 2">LMG 24588</strain>
    </source>
</reference>
<dbReference type="RefSeq" id="WP_027305928.1">
    <property type="nucleotide sequence ID" value="NZ_CP020867.1"/>
</dbReference>
<sequence length="158" mass="19183">MSFIKDRESKNKICVINEVIYYSKKHPNNKKIAFDMFLRNIKGCLDDLRLIVIEYEGAEALLLRVCFYDYELSIIECFSDCFNDFEEDEDIKTYERVIKKFNIFNFHKGDLKQAWEKCAKALFDFVEKKEQFYKDFERKEEKFIDYCFDIKEENLGEE</sequence>
<accession>A0A1W6BYK1</accession>
<dbReference type="EMBL" id="CP020867">
    <property type="protein sequence ID" value="ARJ57158.1"/>
    <property type="molecule type" value="Genomic_DNA"/>
</dbReference>
<dbReference type="Proteomes" id="UP000192902">
    <property type="component" value="Chromosome"/>
</dbReference>
<name>A0A1W6BYK1_9BACT</name>
<dbReference type="AlphaFoldDB" id="A0A1W6BYK1"/>
<gene>
    <name evidence="1" type="ORF">CCUN_1575</name>
</gene>
<organism evidence="1 2">
    <name type="scientific">Campylobacter cuniculorum DSM 23162 = LMG 24588</name>
    <dbReference type="NCBI Taxonomy" id="1121267"/>
    <lineage>
        <taxon>Bacteria</taxon>
        <taxon>Pseudomonadati</taxon>
        <taxon>Campylobacterota</taxon>
        <taxon>Epsilonproteobacteria</taxon>
        <taxon>Campylobacterales</taxon>
        <taxon>Campylobacteraceae</taxon>
        <taxon>Campylobacter</taxon>
    </lineage>
</organism>
<evidence type="ECO:0000313" key="1">
    <source>
        <dbReference type="EMBL" id="ARJ57158.1"/>
    </source>
</evidence>
<dbReference type="KEGG" id="ccun:CCUN_1575"/>
<evidence type="ECO:0000313" key="2">
    <source>
        <dbReference type="Proteomes" id="UP000192902"/>
    </source>
</evidence>
<proteinExistence type="predicted"/>
<protein>
    <submittedName>
        <fullName evidence="1">Uncharacterized protein</fullName>
    </submittedName>
</protein>
<dbReference type="STRING" id="1121267.CCUN_1575"/>